<reference evidence="1 2" key="1">
    <citation type="submission" date="2013-11" db="EMBL/GenBank/DDBJ databases">
        <title>Metagenomic analysis of a methanogenic consortium involved in long chain n-alkane degradation.</title>
        <authorList>
            <person name="Davidova I.A."/>
            <person name="Callaghan A.V."/>
            <person name="Wawrik B."/>
            <person name="Pruitt S."/>
            <person name="Marks C."/>
            <person name="Duncan K.E."/>
            <person name="Suflita J.M."/>
        </authorList>
    </citation>
    <scope>NUCLEOTIDE SEQUENCE [LARGE SCALE GENOMIC DNA]</scope>
    <source>
        <strain evidence="1 2">SPR</strain>
    </source>
</reference>
<organism evidence="1 2">
    <name type="scientific">Dethiosulfatarculus sandiegensis</name>
    <dbReference type="NCBI Taxonomy" id="1429043"/>
    <lineage>
        <taxon>Bacteria</taxon>
        <taxon>Pseudomonadati</taxon>
        <taxon>Thermodesulfobacteriota</taxon>
        <taxon>Desulfarculia</taxon>
        <taxon>Desulfarculales</taxon>
        <taxon>Desulfarculaceae</taxon>
        <taxon>Dethiosulfatarculus</taxon>
    </lineage>
</organism>
<comment type="caution">
    <text evidence="1">The sequence shown here is derived from an EMBL/GenBank/DDBJ whole genome shotgun (WGS) entry which is preliminary data.</text>
</comment>
<evidence type="ECO:0000313" key="2">
    <source>
        <dbReference type="Proteomes" id="UP000032233"/>
    </source>
</evidence>
<evidence type="ECO:0000313" key="1">
    <source>
        <dbReference type="EMBL" id="KIX15056.1"/>
    </source>
</evidence>
<protein>
    <submittedName>
        <fullName evidence="1">Uncharacterized protein</fullName>
    </submittedName>
</protein>
<sequence length="32" mass="3576">MPDTLLCENEKPAGISGPCRFFYPKLFAFVIA</sequence>
<dbReference type="InParanoid" id="A0A0D2JH54"/>
<dbReference type="AlphaFoldDB" id="A0A0D2JH54"/>
<proteinExistence type="predicted"/>
<dbReference type="EMBL" id="AZAC01000005">
    <property type="protein sequence ID" value="KIX15056.1"/>
    <property type="molecule type" value="Genomic_DNA"/>
</dbReference>
<accession>A0A0D2JH54</accession>
<name>A0A0D2JH54_9BACT</name>
<dbReference type="Proteomes" id="UP000032233">
    <property type="component" value="Unassembled WGS sequence"/>
</dbReference>
<gene>
    <name evidence="1" type="ORF">X474_05960</name>
</gene>
<keyword evidence="2" id="KW-1185">Reference proteome</keyword>